<dbReference type="GeneID" id="82535894"/>
<name>A0A3D8IBI6_9HELI</name>
<keyword evidence="2" id="KW-1185">Reference proteome</keyword>
<reference evidence="1 2" key="1">
    <citation type="submission" date="2018-04" db="EMBL/GenBank/DDBJ databases">
        <title>Novel Campyloabacter and Helicobacter Species and Strains.</title>
        <authorList>
            <person name="Mannion A.J."/>
            <person name="Shen Z."/>
            <person name="Fox J.G."/>
        </authorList>
    </citation>
    <scope>NUCLEOTIDE SEQUENCE [LARGE SCALE GENOMIC DNA]</scope>
    <source>
        <strain evidence="1 2">MIT 99-5101</strain>
    </source>
</reference>
<dbReference type="SUPFAM" id="SSF53383">
    <property type="entry name" value="PLP-dependent transferases"/>
    <property type="match status" value="1"/>
</dbReference>
<dbReference type="Gene3D" id="3.90.1150.10">
    <property type="entry name" value="Aspartate Aminotransferase, domain 1"/>
    <property type="match status" value="1"/>
</dbReference>
<evidence type="ECO:0000313" key="2">
    <source>
        <dbReference type="Proteomes" id="UP000256650"/>
    </source>
</evidence>
<gene>
    <name evidence="1" type="ORF">CQA43_06275</name>
</gene>
<dbReference type="OrthoDB" id="5343166at2"/>
<dbReference type="InterPro" id="IPR015424">
    <property type="entry name" value="PyrdxlP-dep_Trfase"/>
</dbReference>
<comment type="caution">
    <text evidence="1">The sequence shown here is derived from an EMBL/GenBank/DDBJ whole genome shotgun (WGS) entry which is preliminary data.</text>
</comment>
<accession>A0A3D8IBI6</accession>
<sequence length="347" mass="38579">MLDRLQNPPLNAELNQHLIQLKSVNYPSITPTHSQEILKDAQALCALLGMSIVRPFSFNVESFYCLLDNLCKHFKVALALSSHNMLYCAYLHSPHKENIFPLVPDFVSGSINQDSINAALDKGVDCFILPLINEDILTLNPIESLPQNVLKVVDISYAVALNLPLPKADIMLLNGENLGIMRPFGVLAANQLDGISNIYLEIQHLYDVFRQAIALKTSCAKSAASRFSSNLAHDFFNALKANLRKMGLRESCYCFYPTPPNTLPLGLKGIKARNLIQSLLFDGLNVINGQECLFGFARPSFVLREMGYTQEQSRELLSLSFLDISPSLIPQIAQKIAKKYAQLRALG</sequence>
<dbReference type="EMBL" id="NXLS01000006">
    <property type="protein sequence ID" value="RDU62502.1"/>
    <property type="molecule type" value="Genomic_DNA"/>
</dbReference>
<dbReference type="Proteomes" id="UP000256650">
    <property type="component" value="Unassembled WGS sequence"/>
</dbReference>
<protein>
    <submittedName>
        <fullName evidence="1">Nitrogen fixation protein NifS</fullName>
    </submittedName>
</protein>
<dbReference type="AlphaFoldDB" id="A0A3D8IBI6"/>
<dbReference type="RefSeq" id="WP_115551767.1">
    <property type="nucleotide sequence ID" value="NZ_CAOVYC010000008.1"/>
</dbReference>
<organism evidence="1 2">
    <name type="scientific">Helicobacter ganmani</name>
    <dbReference type="NCBI Taxonomy" id="60246"/>
    <lineage>
        <taxon>Bacteria</taxon>
        <taxon>Pseudomonadati</taxon>
        <taxon>Campylobacterota</taxon>
        <taxon>Epsilonproteobacteria</taxon>
        <taxon>Campylobacterales</taxon>
        <taxon>Helicobacteraceae</taxon>
        <taxon>Helicobacter</taxon>
    </lineage>
</organism>
<proteinExistence type="predicted"/>
<dbReference type="InterPro" id="IPR015422">
    <property type="entry name" value="PyrdxlP-dep_Trfase_small"/>
</dbReference>
<evidence type="ECO:0000313" key="1">
    <source>
        <dbReference type="EMBL" id="RDU62502.1"/>
    </source>
</evidence>